<feature type="domain" description="CCHC-type" evidence="1">
    <location>
        <begin position="268"/>
        <end position="284"/>
    </location>
</feature>
<dbReference type="Proteomes" id="UP000719412">
    <property type="component" value="Unassembled WGS sequence"/>
</dbReference>
<feature type="domain" description="CCHC-type" evidence="1">
    <location>
        <begin position="222"/>
        <end position="238"/>
    </location>
</feature>
<comment type="caution">
    <text evidence="2">The sequence shown here is derived from an EMBL/GenBank/DDBJ whole genome shotgun (WGS) entry which is preliminary data.</text>
</comment>
<proteinExistence type="predicted"/>
<keyword evidence="3" id="KW-1185">Reference proteome</keyword>
<evidence type="ECO:0000313" key="3">
    <source>
        <dbReference type="Proteomes" id="UP000719412"/>
    </source>
</evidence>
<accession>A0A8J6L7A5</accession>
<evidence type="ECO:0000259" key="1">
    <source>
        <dbReference type="SMART" id="SM00343"/>
    </source>
</evidence>
<dbReference type="SMART" id="SM00343">
    <property type="entry name" value="ZnF_C2HC"/>
    <property type="match status" value="2"/>
</dbReference>
<reference evidence="2" key="1">
    <citation type="journal article" date="2020" name="J Insects Food Feed">
        <title>The yellow mealworm (Tenebrio molitor) genome: a resource for the emerging insects as food and feed industry.</title>
        <authorList>
            <person name="Eriksson T."/>
            <person name="Andere A."/>
            <person name="Kelstrup H."/>
            <person name="Emery V."/>
            <person name="Picard C."/>
        </authorList>
    </citation>
    <scope>NUCLEOTIDE SEQUENCE</scope>
    <source>
        <strain evidence="2">Stoneville</strain>
        <tissue evidence="2">Whole head</tissue>
    </source>
</reference>
<dbReference type="SUPFAM" id="SSF50630">
    <property type="entry name" value="Acid proteases"/>
    <property type="match status" value="1"/>
</dbReference>
<sequence length="420" mass="45595">MPEENVVGPNMIALTNEQFQQLLQGFRGTNPAPTVAGNNFPASGNFSKCQTRFDGKPTSDVNAFIDGLEVYKNCVNISDENAVRGLPMLLDGFAASWYQGVKATVTTWNEALTLLRSTFGARKPPHRVYRELFAKDQDNKVATNVFVCKARAILSHLPAGTLSEEIQLDMVYGLLNVRIRERIPRDKVTSFTELLDMARGVEETFAEKRDPTSEAKTATIARCAYCKNAGHTKEECQKLAKRNSSAAAPTKVVPPKEIAKTAPSSTLKCFGCGKVGYTITNCPQCSSTPGSSTSFCTFNPKKNNETLVYPRSRPLFSINILGAQGTGLIDTAAKQSVAGETLYQLLKSKGQVFIKDTMTIKLADGSGKCENILVARVSVGLADRVISTTFIVLPKATNNNTLLGIDFLQDAGICLNINSQ</sequence>
<evidence type="ECO:0000313" key="2">
    <source>
        <dbReference type="EMBL" id="KAH0810365.1"/>
    </source>
</evidence>
<dbReference type="GO" id="GO:0008270">
    <property type="term" value="F:zinc ion binding"/>
    <property type="evidence" value="ECO:0007669"/>
    <property type="project" value="InterPro"/>
</dbReference>
<dbReference type="GO" id="GO:0003676">
    <property type="term" value="F:nucleic acid binding"/>
    <property type="evidence" value="ECO:0007669"/>
    <property type="project" value="InterPro"/>
</dbReference>
<dbReference type="InterPro" id="IPR001878">
    <property type="entry name" value="Znf_CCHC"/>
</dbReference>
<dbReference type="Gene3D" id="4.10.60.10">
    <property type="entry name" value="Zinc finger, CCHC-type"/>
    <property type="match status" value="1"/>
</dbReference>
<name>A0A8J6L7A5_TENMO</name>
<dbReference type="AlphaFoldDB" id="A0A8J6L7A5"/>
<gene>
    <name evidence="2" type="ORF">GEV33_012426</name>
</gene>
<dbReference type="EMBL" id="JABDTM020027525">
    <property type="protein sequence ID" value="KAH0810365.1"/>
    <property type="molecule type" value="Genomic_DNA"/>
</dbReference>
<protein>
    <recommendedName>
        <fullName evidence="1">CCHC-type domain-containing protein</fullName>
    </recommendedName>
</protein>
<dbReference type="InterPro" id="IPR021109">
    <property type="entry name" value="Peptidase_aspartic_dom_sf"/>
</dbReference>
<dbReference type="Gene3D" id="2.40.70.10">
    <property type="entry name" value="Acid Proteases"/>
    <property type="match status" value="1"/>
</dbReference>
<reference evidence="2" key="2">
    <citation type="submission" date="2021-08" db="EMBL/GenBank/DDBJ databases">
        <authorList>
            <person name="Eriksson T."/>
        </authorList>
    </citation>
    <scope>NUCLEOTIDE SEQUENCE</scope>
    <source>
        <strain evidence="2">Stoneville</strain>
        <tissue evidence="2">Whole head</tissue>
    </source>
</reference>
<organism evidence="2 3">
    <name type="scientific">Tenebrio molitor</name>
    <name type="common">Yellow mealworm beetle</name>
    <dbReference type="NCBI Taxonomy" id="7067"/>
    <lineage>
        <taxon>Eukaryota</taxon>
        <taxon>Metazoa</taxon>
        <taxon>Ecdysozoa</taxon>
        <taxon>Arthropoda</taxon>
        <taxon>Hexapoda</taxon>
        <taxon>Insecta</taxon>
        <taxon>Pterygota</taxon>
        <taxon>Neoptera</taxon>
        <taxon>Endopterygota</taxon>
        <taxon>Coleoptera</taxon>
        <taxon>Polyphaga</taxon>
        <taxon>Cucujiformia</taxon>
        <taxon>Tenebrionidae</taxon>
        <taxon>Tenebrio</taxon>
    </lineage>
</organism>